<gene>
    <name evidence="3" type="ORF">RFI_24166</name>
</gene>
<evidence type="ECO:0000256" key="1">
    <source>
        <dbReference type="ARBA" id="ARBA00008954"/>
    </source>
</evidence>
<comment type="caution">
    <text evidence="3">The sequence shown here is derived from an EMBL/GenBank/DDBJ whole genome shotgun (WGS) entry which is preliminary data.</text>
</comment>
<keyword evidence="2" id="KW-0663">Pyridoxal phosphate</keyword>
<dbReference type="Gene3D" id="3.90.1150.10">
    <property type="entry name" value="Aspartate Aminotransferase, domain 1"/>
    <property type="match status" value="1"/>
</dbReference>
<dbReference type="Proteomes" id="UP000023152">
    <property type="component" value="Unassembled WGS sequence"/>
</dbReference>
<dbReference type="InterPro" id="IPR015424">
    <property type="entry name" value="PyrdxlP-dep_Trfase"/>
</dbReference>
<keyword evidence="4" id="KW-1185">Reference proteome</keyword>
<dbReference type="GO" id="GO:0005739">
    <property type="term" value="C:mitochondrion"/>
    <property type="evidence" value="ECO:0007669"/>
    <property type="project" value="TreeGrafter"/>
</dbReference>
<dbReference type="OrthoDB" id="10261433at2759"/>
<name>X6MH36_RETFI</name>
<dbReference type="AlphaFoldDB" id="X6MH36"/>
<dbReference type="PANTHER" id="PTHR45688:SF13">
    <property type="entry name" value="ALANINE--GLYOXYLATE AMINOTRANSFERASE 2-LIKE"/>
    <property type="match status" value="1"/>
</dbReference>
<accession>X6MH36</accession>
<dbReference type="InterPro" id="IPR005814">
    <property type="entry name" value="Aminotrans_3"/>
</dbReference>
<sequence>MSALELIHRKPNDIIMICDEVQCGFGRCGAPYMWAFQHNSGLECVPDIVTLGKPMGNGFPLGAVVTSAEVMKRFQVNNHYMEFFSTFGGNPVACAAGLAVLHVIETEQLLTHTSKVGTYLIQKLLDLQKTWNKSPHRVCYIGDVRGQGLFIGVELVTSLTSLEPATLVTKSLIDQLTLKPYYILLSKEGQFNNVLKIKPPLCFTSQNADYLVTSIHKVLSNINLQKNNNKVIPNASPPAKL</sequence>
<dbReference type="GO" id="GO:0008483">
    <property type="term" value="F:transaminase activity"/>
    <property type="evidence" value="ECO:0007669"/>
    <property type="project" value="InterPro"/>
</dbReference>
<dbReference type="InterPro" id="IPR015421">
    <property type="entry name" value="PyrdxlP-dep_Trfase_major"/>
</dbReference>
<dbReference type="EMBL" id="ASPP01020748">
    <property type="protein sequence ID" value="ETO13209.1"/>
    <property type="molecule type" value="Genomic_DNA"/>
</dbReference>
<dbReference type="InterPro" id="IPR015422">
    <property type="entry name" value="PyrdxlP-dep_Trfase_small"/>
</dbReference>
<organism evidence="3 4">
    <name type="scientific">Reticulomyxa filosa</name>
    <dbReference type="NCBI Taxonomy" id="46433"/>
    <lineage>
        <taxon>Eukaryota</taxon>
        <taxon>Sar</taxon>
        <taxon>Rhizaria</taxon>
        <taxon>Retaria</taxon>
        <taxon>Foraminifera</taxon>
        <taxon>Monothalamids</taxon>
        <taxon>Reticulomyxidae</taxon>
        <taxon>Reticulomyxa</taxon>
    </lineage>
</organism>
<protein>
    <submittedName>
        <fullName evidence="3">Uncharacterized protein</fullName>
    </submittedName>
</protein>
<dbReference type="Pfam" id="PF00202">
    <property type="entry name" value="Aminotran_3"/>
    <property type="match status" value="1"/>
</dbReference>
<dbReference type="GO" id="GO:0030170">
    <property type="term" value="F:pyridoxal phosphate binding"/>
    <property type="evidence" value="ECO:0007669"/>
    <property type="project" value="InterPro"/>
</dbReference>
<comment type="similarity">
    <text evidence="1">Belongs to the class-III pyridoxal-phosphate-dependent aminotransferase family.</text>
</comment>
<reference evidence="3 4" key="1">
    <citation type="journal article" date="2013" name="Curr. Biol.">
        <title>The Genome of the Foraminiferan Reticulomyxa filosa.</title>
        <authorList>
            <person name="Glockner G."/>
            <person name="Hulsmann N."/>
            <person name="Schleicher M."/>
            <person name="Noegel A.A."/>
            <person name="Eichinger L."/>
            <person name="Gallinger C."/>
            <person name="Pawlowski J."/>
            <person name="Sierra R."/>
            <person name="Euteneuer U."/>
            <person name="Pillet L."/>
            <person name="Moustafa A."/>
            <person name="Platzer M."/>
            <person name="Groth M."/>
            <person name="Szafranski K."/>
            <person name="Schliwa M."/>
        </authorList>
    </citation>
    <scope>NUCLEOTIDE SEQUENCE [LARGE SCALE GENOMIC DNA]</scope>
</reference>
<dbReference type="Gene3D" id="3.40.640.10">
    <property type="entry name" value="Type I PLP-dependent aspartate aminotransferase-like (Major domain)"/>
    <property type="match status" value="1"/>
</dbReference>
<dbReference type="PANTHER" id="PTHR45688">
    <property type="match status" value="1"/>
</dbReference>
<evidence type="ECO:0000313" key="4">
    <source>
        <dbReference type="Proteomes" id="UP000023152"/>
    </source>
</evidence>
<dbReference type="OMA" id="RILMSID"/>
<proteinExistence type="inferred from homology"/>
<dbReference type="SUPFAM" id="SSF53383">
    <property type="entry name" value="PLP-dependent transferases"/>
    <property type="match status" value="1"/>
</dbReference>
<evidence type="ECO:0000313" key="3">
    <source>
        <dbReference type="EMBL" id="ETO13209.1"/>
    </source>
</evidence>
<evidence type="ECO:0000256" key="2">
    <source>
        <dbReference type="ARBA" id="ARBA00022898"/>
    </source>
</evidence>